<evidence type="ECO:0000256" key="2">
    <source>
        <dbReference type="ARBA" id="ARBA00022692"/>
    </source>
</evidence>
<keyword evidence="11" id="KW-1185">Reference proteome</keyword>
<comment type="subcellular location">
    <subcellularLocation>
        <location evidence="1">Cell membrane</location>
        <topology evidence="1">Multi-pass membrane protein</topology>
    </subcellularLocation>
</comment>
<dbReference type="Pfam" id="PF00005">
    <property type="entry name" value="ABC_tran"/>
    <property type="match status" value="1"/>
</dbReference>
<dbReference type="AlphaFoldDB" id="A0A1M7MJT5"/>
<dbReference type="EMBL" id="FRCP01000021">
    <property type="protein sequence ID" value="SHM90684.1"/>
    <property type="molecule type" value="Genomic_DNA"/>
</dbReference>
<feature type="transmembrane region" description="Helical" evidence="7">
    <location>
        <begin position="127"/>
        <end position="145"/>
    </location>
</feature>
<evidence type="ECO:0000313" key="10">
    <source>
        <dbReference type="EMBL" id="SHM90684.1"/>
    </source>
</evidence>
<keyword evidence="5 7" id="KW-1133">Transmembrane helix</keyword>
<keyword evidence="3" id="KW-0547">Nucleotide-binding</keyword>
<evidence type="ECO:0000256" key="1">
    <source>
        <dbReference type="ARBA" id="ARBA00004651"/>
    </source>
</evidence>
<dbReference type="InterPro" id="IPR017871">
    <property type="entry name" value="ABC_transporter-like_CS"/>
</dbReference>
<evidence type="ECO:0000259" key="9">
    <source>
        <dbReference type="PROSITE" id="PS50929"/>
    </source>
</evidence>
<keyword evidence="6 7" id="KW-0472">Membrane</keyword>
<evidence type="ECO:0000256" key="4">
    <source>
        <dbReference type="ARBA" id="ARBA00022840"/>
    </source>
</evidence>
<feature type="domain" description="ABC transporter" evidence="8">
    <location>
        <begin position="325"/>
        <end position="542"/>
    </location>
</feature>
<dbReference type="PANTHER" id="PTHR43394">
    <property type="entry name" value="ATP-DEPENDENT PERMEASE MDL1, MITOCHONDRIAL"/>
    <property type="match status" value="1"/>
</dbReference>
<feature type="transmembrane region" description="Helical" evidence="7">
    <location>
        <begin position="55"/>
        <end position="76"/>
    </location>
</feature>
<dbReference type="InterPro" id="IPR011527">
    <property type="entry name" value="ABC1_TM_dom"/>
</dbReference>
<feature type="transmembrane region" description="Helical" evidence="7">
    <location>
        <begin position="237"/>
        <end position="256"/>
    </location>
</feature>
<feature type="transmembrane region" description="Helical" evidence="7">
    <location>
        <begin position="12"/>
        <end position="35"/>
    </location>
</feature>
<dbReference type="GO" id="GO:0016887">
    <property type="term" value="F:ATP hydrolysis activity"/>
    <property type="evidence" value="ECO:0007669"/>
    <property type="project" value="InterPro"/>
</dbReference>
<evidence type="ECO:0000256" key="5">
    <source>
        <dbReference type="ARBA" id="ARBA00022989"/>
    </source>
</evidence>
<protein>
    <submittedName>
        <fullName evidence="10">ATP-binding cassette, subfamily C</fullName>
    </submittedName>
</protein>
<reference evidence="10 11" key="1">
    <citation type="submission" date="2016-11" db="EMBL/GenBank/DDBJ databases">
        <authorList>
            <person name="Jaros S."/>
            <person name="Januszkiewicz K."/>
            <person name="Wedrychowicz H."/>
        </authorList>
    </citation>
    <scope>NUCLEOTIDE SEQUENCE [LARGE SCALE GENOMIC DNA]</scope>
    <source>
        <strain evidence="10 11">DSM 15930</strain>
    </source>
</reference>
<dbReference type="Pfam" id="PF00664">
    <property type="entry name" value="ABC_membrane"/>
    <property type="match status" value="1"/>
</dbReference>
<accession>A0A1M7MJT5</accession>
<dbReference type="Gene3D" id="3.40.50.300">
    <property type="entry name" value="P-loop containing nucleotide triphosphate hydrolases"/>
    <property type="match status" value="1"/>
</dbReference>
<dbReference type="GO" id="GO:0015421">
    <property type="term" value="F:ABC-type oligopeptide transporter activity"/>
    <property type="evidence" value="ECO:0007669"/>
    <property type="project" value="TreeGrafter"/>
</dbReference>
<dbReference type="Gene3D" id="1.20.1560.10">
    <property type="entry name" value="ABC transporter type 1, transmembrane domain"/>
    <property type="match status" value="1"/>
</dbReference>
<dbReference type="PANTHER" id="PTHR43394:SF1">
    <property type="entry name" value="ATP-BINDING CASSETTE SUB-FAMILY B MEMBER 10, MITOCHONDRIAL"/>
    <property type="match status" value="1"/>
</dbReference>
<dbReference type="SUPFAM" id="SSF52540">
    <property type="entry name" value="P-loop containing nucleoside triphosphate hydrolases"/>
    <property type="match status" value="1"/>
</dbReference>
<evidence type="ECO:0000259" key="8">
    <source>
        <dbReference type="PROSITE" id="PS50893"/>
    </source>
</evidence>
<evidence type="ECO:0000256" key="6">
    <source>
        <dbReference type="ARBA" id="ARBA00023136"/>
    </source>
</evidence>
<keyword evidence="2 7" id="KW-0812">Transmembrane</keyword>
<dbReference type="GO" id="GO:0005524">
    <property type="term" value="F:ATP binding"/>
    <property type="evidence" value="ECO:0007669"/>
    <property type="project" value="UniProtKB-KW"/>
</dbReference>
<dbReference type="STRING" id="1120996.SAMN02746066_03844"/>
<gene>
    <name evidence="10" type="ORF">SAMN02746066_03844</name>
</gene>
<feature type="domain" description="ABC transmembrane type-1" evidence="9">
    <location>
        <begin position="13"/>
        <end position="294"/>
    </location>
</feature>
<dbReference type="SUPFAM" id="SSF90123">
    <property type="entry name" value="ABC transporter transmembrane region"/>
    <property type="match status" value="1"/>
</dbReference>
<organism evidence="10 11">
    <name type="scientific">Anaerosporobacter mobilis DSM 15930</name>
    <dbReference type="NCBI Taxonomy" id="1120996"/>
    <lineage>
        <taxon>Bacteria</taxon>
        <taxon>Bacillati</taxon>
        <taxon>Bacillota</taxon>
        <taxon>Clostridia</taxon>
        <taxon>Lachnospirales</taxon>
        <taxon>Lachnospiraceae</taxon>
        <taxon>Anaerosporobacter</taxon>
    </lineage>
</organism>
<dbReference type="InterPro" id="IPR039421">
    <property type="entry name" value="Type_1_exporter"/>
</dbReference>
<dbReference type="PROSITE" id="PS00211">
    <property type="entry name" value="ABC_TRANSPORTER_1"/>
    <property type="match status" value="1"/>
</dbReference>
<dbReference type="PROSITE" id="PS50929">
    <property type="entry name" value="ABC_TM1F"/>
    <property type="match status" value="1"/>
</dbReference>
<dbReference type="OrthoDB" id="95687at2"/>
<dbReference type="InterPro" id="IPR036640">
    <property type="entry name" value="ABC1_TM_sf"/>
</dbReference>
<proteinExistence type="predicted"/>
<evidence type="ECO:0000256" key="7">
    <source>
        <dbReference type="SAM" id="Phobius"/>
    </source>
</evidence>
<dbReference type="GO" id="GO:0005886">
    <property type="term" value="C:plasma membrane"/>
    <property type="evidence" value="ECO:0007669"/>
    <property type="project" value="UniProtKB-SubCell"/>
</dbReference>
<dbReference type="Proteomes" id="UP000184038">
    <property type="component" value="Unassembled WGS sequence"/>
</dbReference>
<dbReference type="SMART" id="SM00382">
    <property type="entry name" value="AAA"/>
    <property type="match status" value="1"/>
</dbReference>
<sequence length="542" mass="60695">MLKRVLRPFPQLIIALICLAAGTILDGVVFVKMMGFLDYALVGDMATLKAEIPGFLLQACLLIPIGLLGTITKSWFRKDANLCMKRYYIRGIFKKNISEFQQENTATYISRLTNDCNTLDTNFVDGIFTVFNGITNFCVAVWILSTVGKGMIGFAVTITLLTAVVSMLLSRPVSKKVKERSDQFDGYTSYIKEVLSAFHIVKSNNLQDKVTNDYYGKSEEIQHKGYVIEKIYTFMNALQNGSFSLMIYLGLCYLAYQAIQGNITAAGALTVSQAIQRIAWPLMMMSEAMPKIFASKGLGKKINESLLNKNKHEENIALHEFTDKIELKDVGFAYEDAEDKAKTLHDVNMEIKKNGKYLIIGPSGGGKSTLLKLLRKYFDASEGKLLIDGKPLADVKKEDYFSLIANVEQQVFIFEDTLKNNITLYKEYSDEEIKEAIEVAGLTSFIENLPDGLNTMIYDNGKNISGGERSRIVIARAMLAKASVLFMDEAFAALDMERAREIEQTILKLKNITVINVSHVIFKDSKSQYDKIFHVKGTVTEG</sequence>
<dbReference type="InterPro" id="IPR003439">
    <property type="entry name" value="ABC_transporter-like_ATP-bd"/>
</dbReference>
<dbReference type="InterPro" id="IPR027417">
    <property type="entry name" value="P-loop_NTPase"/>
</dbReference>
<dbReference type="RefSeq" id="WP_073290364.1">
    <property type="nucleotide sequence ID" value="NZ_FRCP01000021.1"/>
</dbReference>
<dbReference type="PROSITE" id="PS50893">
    <property type="entry name" value="ABC_TRANSPORTER_2"/>
    <property type="match status" value="1"/>
</dbReference>
<dbReference type="InterPro" id="IPR003593">
    <property type="entry name" value="AAA+_ATPase"/>
</dbReference>
<keyword evidence="4 10" id="KW-0067">ATP-binding</keyword>
<feature type="transmembrane region" description="Helical" evidence="7">
    <location>
        <begin position="151"/>
        <end position="170"/>
    </location>
</feature>
<name>A0A1M7MJT5_9FIRM</name>
<evidence type="ECO:0000313" key="11">
    <source>
        <dbReference type="Proteomes" id="UP000184038"/>
    </source>
</evidence>
<evidence type="ECO:0000256" key="3">
    <source>
        <dbReference type="ARBA" id="ARBA00022741"/>
    </source>
</evidence>